<feature type="chain" id="PRO_5041911117" evidence="2">
    <location>
        <begin position="17"/>
        <end position="216"/>
    </location>
</feature>
<accession>A0AAD6N049</accession>
<keyword evidence="4" id="KW-1185">Reference proteome</keyword>
<feature type="signal peptide" evidence="2">
    <location>
        <begin position="1"/>
        <end position="16"/>
    </location>
</feature>
<keyword evidence="2" id="KW-0732">Signal</keyword>
<evidence type="ECO:0000256" key="1">
    <source>
        <dbReference type="SAM" id="MobiDB-lite"/>
    </source>
</evidence>
<evidence type="ECO:0000313" key="3">
    <source>
        <dbReference type="EMBL" id="KAJ5738453.1"/>
    </source>
</evidence>
<reference evidence="3" key="2">
    <citation type="submission" date="2023-01" db="EMBL/GenBank/DDBJ databases">
        <authorList>
            <person name="Petersen C."/>
        </authorList>
    </citation>
    <scope>NUCLEOTIDE SEQUENCE</scope>
    <source>
        <strain evidence="3">IBT 17514</strain>
    </source>
</reference>
<dbReference type="AlphaFoldDB" id="A0AAD6N049"/>
<proteinExistence type="predicted"/>
<feature type="region of interest" description="Disordered" evidence="1">
    <location>
        <begin position="62"/>
        <end position="87"/>
    </location>
</feature>
<feature type="compositionally biased region" description="Low complexity" evidence="1">
    <location>
        <begin position="166"/>
        <end position="177"/>
    </location>
</feature>
<gene>
    <name evidence="3" type="ORF">N7493_001608</name>
</gene>
<reference evidence="3" key="1">
    <citation type="journal article" date="2023" name="IMA Fungus">
        <title>Comparative genomic study of the Penicillium genus elucidates a diverse pangenome and 15 lateral gene transfer events.</title>
        <authorList>
            <person name="Petersen C."/>
            <person name="Sorensen T."/>
            <person name="Nielsen M.R."/>
            <person name="Sondergaard T.E."/>
            <person name="Sorensen J.L."/>
            <person name="Fitzpatrick D.A."/>
            <person name="Frisvad J.C."/>
            <person name="Nielsen K.L."/>
        </authorList>
    </citation>
    <scope>NUCLEOTIDE SEQUENCE</scope>
    <source>
        <strain evidence="3">IBT 17514</strain>
    </source>
</reference>
<dbReference type="Proteomes" id="UP001215712">
    <property type="component" value="Unassembled WGS sequence"/>
</dbReference>
<evidence type="ECO:0000313" key="4">
    <source>
        <dbReference type="Proteomes" id="UP001215712"/>
    </source>
</evidence>
<evidence type="ECO:0000256" key="2">
    <source>
        <dbReference type="SAM" id="SignalP"/>
    </source>
</evidence>
<organism evidence="3 4">
    <name type="scientific">Penicillium malachiteum</name>
    <dbReference type="NCBI Taxonomy" id="1324776"/>
    <lineage>
        <taxon>Eukaryota</taxon>
        <taxon>Fungi</taxon>
        <taxon>Dikarya</taxon>
        <taxon>Ascomycota</taxon>
        <taxon>Pezizomycotina</taxon>
        <taxon>Eurotiomycetes</taxon>
        <taxon>Eurotiomycetidae</taxon>
        <taxon>Eurotiales</taxon>
        <taxon>Aspergillaceae</taxon>
        <taxon>Penicillium</taxon>
    </lineage>
</organism>
<feature type="region of interest" description="Disordered" evidence="1">
    <location>
        <begin position="156"/>
        <end position="177"/>
    </location>
</feature>
<name>A0AAD6N049_9EURO</name>
<protein>
    <submittedName>
        <fullName evidence="3">Uncharacterized protein</fullName>
    </submittedName>
</protein>
<sequence length="216" mass="24243">MKSIASLVLLSSLGLALPIYENTLKGPRTIERLDHLKNDVTRPGTEQLILSQGHASWQLEDMEPESNLPSGSEHPRPRPSFQEYEQDRQDQELAFIRSNGKEFNLPVRVTKSYTTPKQAELGPLELSKSSQPKTSSYGVFLGKWLPFKKPYSTSHCHHNHNDHETNSISNSSSEQSDSHTLAYLKPLDVLDVMESYGPECVGSSHLRPCSNRILCS</sequence>
<comment type="caution">
    <text evidence="3">The sequence shown here is derived from an EMBL/GenBank/DDBJ whole genome shotgun (WGS) entry which is preliminary data.</text>
</comment>
<dbReference type="EMBL" id="JAQJAN010000002">
    <property type="protein sequence ID" value="KAJ5738453.1"/>
    <property type="molecule type" value="Genomic_DNA"/>
</dbReference>